<dbReference type="GO" id="GO:0005886">
    <property type="term" value="C:plasma membrane"/>
    <property type="evidence" value="ECO:0007669"/>
    <property type="project" value="UniProtKB-SubCell"/>
</dbReference>
<evidence type="ECO:0000256" key="7">
    <source>
        <dbReference type="SAM" id="Phobius"/>
    </source>
</evidence>
<dbReference type="KEGG" id="dwd:DSCW_05700"/>
<sequence length="100" mass="11450">MLVWLVFLGTAEAIRTNTHIRLEAIDRSKKVWLRKSSRLIISVLMVVIVTVCLYQGAYWLKVVKGSTPALGIDIRLKYAALPSSMLLACWYILRRFLKKA</sequence>
<reference evidence="9 10" key="1">
    <citation type="submission" date="2019-11" db="EMBL/GenBank/DDBJ databases">
        <title>Comparative genomics of hydrocarbon-degrading Desulfosarcina strains.</title>
        <authorList>
            <person name="Watanabe M."/>
            <person name="Kojima H."/>
            <person name="Fukui M."/>
        </authorList>
    </citation>
    <scope>NUCLEOTIDE SEQUENCE [LARGE SCALE GENOMIC DNA]</scope>
    <source>
        <strain evidence="9 10">PP31</strain>
    </source>
</reference>
<protein>
    <recommendedName>
        <fullName evidence="8">Tripartite ATP-independent periplasmic transporters DctQ component domain-containing protein</fullName>
    </recommendedName>
</protein>
<evidence type="ECO:0000256" key="1">
    <source>
        <dbReference type="ARBA" id="ARBA00004651"/>
    </source>
</evidence>
<keyword evidence="5 7" id="KW-1133">Transmembrane helix</keyword>
<evidence type="ECO:0000313" key="10">
    <source>
        <dbReference type="Proteomes" id="UP000427769"/>
    </source>
</evidence>
<dbReference type="Proteomes" id="UP000427769">
    <property type="component" value="Chromosome"/>
</dbReference>
<dbReference type="AlphaFoldDB" id="A0A5K7YYZ3"/>
<evidence type="ECO:0000256" key="2">
    <source>
        <dbReference type="ARBA" id="ARBA00022448"/>
    </source>
</evidence>
<dbReference type="InterPro" id="IPR055348">
    <property type="entry name" value="DctQ"/>
</dbReference>
<comment type="subcellular location">
    <subcellularLocation>
        <location evidence="1">Cell membrane</location>
        <topology evidence="1">Multi-pass membrane protein</topology>
    </subcellularLocation>
</comment>
<gene>
    <name evidence="9" type="ORF">DSCW_05700</name>
</gene>
<keyword evidence="6 7" id="KW-0472">Membrane</keyword>
<dbReference type="Pfam" id="PF04290">
    <property type="entry name" value="DctQ"/>
    <property type="match status" value="1"/>
</dbReference>
<evidence type="ECO:0000256" key="6">
    <source>
        <dbReference type="ARBA" id="ARBA00023136"/>
    </source>
</evidence>
<keyword evidence="4 7" id="KW-0812">Transmembrane</keyword>
<evidence type="ECO:0000256" key="4">
    <source>
        <dbReference type="ARBA" id="ARBA00022692"/>
    </source>
</evidence>
<accession>A0A5K7YYZ3</accession>
<keyword evidence="2" id="KW-0813">Transport</keyword>
<keyword evidence="3" id="KW-1003">Cell membrane</keyword>
<organism evidence="9 10">
    <name type="scientific">Desulfosarcina widdelii</name>
    <dbReference type="NCBI Taxonomy" id="947919"/>
    <lineage>
        <taxon>Bacteria</taxon>
        <taxon>Pseudomonadati</taxon>
        <taxon>Thermodesulfobacteriota</taxon>
        <taxon>Desulfobacteria</taxon>
        <taxon>Desulfobacterales</taxon>
        <taxon>Desulfosarcinaceae</taxon>
        <taxon>Desulfosarcina</taxon>
    </lineage>
</organism>
<feature type="domain" description="Tripartite ATP-independent periplasmic transporters DctQ component" evidence="8">
    <location>
        <begin position="1"/>
        <end position="98"/>
    </location>
</feature>
<proteinExistence type="predicted"/>
<evidence type="ECO:0000256" key="3">
    <source>
        <dbReference type="ARBA" id="ARBA00022475"/>
    </source>
</evidence>
<evidence type="ECO:0000259" key="8">
    <source>
        <dbReference type="Pfam" id="PF04290"/>
    </source>
</evidence>
<feature type="transmembrane region" description="Helical" evidence="7">
    <location>
        <begin position="39"/>
        <end position="58"/>
    </location>
</feature>
<feature type="transmembrane region" description="Helical" evidence="7">
    <location>
        <begin position="78"/>
        <end position="97"/>
    </location>
</feature>
<name>A0A5K7YYZ3_9BACT</name>
<evidence type="ECO:0000256" key="5">
    <source>
        <dbReference type="ARBA" id="ARBA00022989"/>
    </source>
</evidence>
<dbReference type="EMBL" id="AP021875">
    <property type="protein sequence ID" value="BBO73153.1"/>
    <property type="molecule type" value="Genomic_DNA"/>
</dbReference>
<keyword evidence="10" id="KW-1185">Reference proteome</keyword>
<evidence type="ECO:0000313" key="9">
    <source>
        <dbReference type="EMBL" id="BBO73153.1"/>
    </source>
</evidence>